<dbReference type="AlphaFoldDB" id="A0A1W1YU28"/>
<keyword evidence="2" id="KW-1185">Reference proteome</keyword>
<proteinExistence type="predicted"/>
<keyword evidence="1" id="KW-0808">Transferase</keyword>
<dbReference type="GO" id="GO:0016740">
    <property type="term" value="F:transferase activity"/>
    <property type="evidence" value="ECO:0007669"/>
    <property type="project" value="UniProtKB-KW"/>
</dbReference>
<sequence length="130" mass="15172">METKKEELSFLVNRLIKAVVTLEEVLQESFSIIVRDATIQRFEYCFELSWKVLKKALKIEGVEVNSPRQALRSAFEIGYIEDIDIWFEMLEDRNLTSHTYDPEVADKVYESAKRLPTEIRKVVKTLDVTG</sequence>
<evidence type="ECO:0000313" key="2">
    <source>
        <dbReference type="Proteomes" id="UP000192738"/>
    </source>
</evidence>
<dbReference type="EMBL" id="FWXI01000002">
    <property type="protein sequence ID" value="SMC39613.1"/>
    <property type="molecule type" value="Genomic_DNA"/>
</dbReference>
<dbReference type="SUPFAM" id="SSF81593">
    <property type="entry name" value="Nucleotidyltransferase substrate binding subunit/domain"/>
    <property type="match status" value="1"/>
</dbReference>
<dbReference type="InterPro" id="IPR010235">
    <property type="entry name" value="HepT"/>
</dbReference>
<dbReference type="OrthoDB" id="9810452at2"/>
<gene>
    <name evidence="1" type="ORF">SAMN04488500_102194</name>
</gene>
<evidence type="ECO:0000313" key="1">
    <source>
        <dbReference type="EMBL" id="SMC39613.1"/>
    </source>
</evidence>
<dbReference type="RefSeq" id="WP_084574100.1">
    <property type="nucleotide sequence ID" value="NZ_CP155572.1"/>
</dbReference>
<name>A0A1W1YU28_9FIRM</name>
<protein>
    <submittedName>
        <fullName evidence="1">Nucleotidyltransferase substrate binding protein, HI0074 family</fullName>
    </submittedName>
</protein>
<dbReference type="Gene3D" id="1.20.120.330">
    <property type="entry name" value="Nucleotidyltransferases domain 2"/>
    <property type="match status" value="1"/>
</dbReference>
<organism evidence="1 2">
    <name type="scientific">Sporomusa malonica</name>
    <dbReference type="NCBI Taxonomy" id="112901"/>
    <lineage>
        <taxon>Bacteria</taxon>
        <taxon>Bacillati</taxon>
        <taxon>Bacillota</taxon>
        <taxon>Negativicutes</taxon>
        <taxon>Selenomonadales</taxon>
        <taxon>Sporomusaceae</taxon>
        <taxon>Sporomusa</taxon>
    </lineage>
</organism>
<dbReference type="NCBIfam" id="TIGR01987">
    <property type="entry name" value="HI0074"/>
    <property type="match status" value="1"/>
</dbReference>
<reference evidence="1 2" key="1">
    <citation type="submission" date="2017-04" db="EMBL/GenBank/DDBJ databases">
        <authorList>
            <person name="Afonso C.L."/>
            <person name="Miller P.J."/>
            <person name="Scott M.A."/>
            <person name="Spackman E."/>
            <person name="Goraichik I."/>
            <person name="Dimitrov K.M."/>
            <person name="Suarez D.L."/>
            <person name="Swayne D.E."/>
        </authorList>
    </citation>
    <scope>NUCLEOTIDE SEQUENCE [LARGE SCALE GENOMIC DNA]</scope>
    <source>
        <strain evidence="1 2">DSM 5090</strain>
    </source>
</reference>
<dbReference type="Proteomes" id="UP000192738">
    <property type="component" value="Unassembled WGS sequence"/>
</dbReference>
<dbReference type="Pfam" id="PF08780">
    <property type="entry name" value="NTase_sub_bind"/>
    <property type="match status" value="1"/>
</dbReference>
<accession>A0A1W1YU28</accession>
<dbReference type="STRING" id="112901.SAMN04488500_102194"/>